<dbReference type="Gene3D" id="3.40.50.20">
    <property type="match status" value="1"/>
</dbReference>
<dbReference type="InterPro" id="IPR041255">
    <property type="entry name" value="LpxI_N"/>
</dbReference>
<dbReference type="RefSeq" id="WP_108986255.1">
    <property type="nucleotide sequence ID" value="NZ_BFBR01000013.1"/>
</dbReference>
<dbReference type="EMBL" id="BFBR01000013">
    <property type="protein sequence ID" value="GBF59365.1"/>
    <property type="molecule type" value="Genomic_DNA"/>
</dbReference>
<proteinExistence type="predicted"/>
<dbReference type="InterPro" id="IPR053174">
    <property type="entry name" value="LpxI"/>
</dbReference>
<dbReference type="Gene3D" id="3.40.140.80">
    <property type="match status" value="1"/>
</dbReference>
<evidence type="ECO:0000313" key="3">
    <source>
        <dbReference type="EMBL" id="GBF59365.1"/>
    </source>
</evidence>
<dbReference type="AlphaFoldDB" id="A0A2P2EEA0"/>
<dbReference type="InterPro" id="IPR010415">
    <property type="entry name" value="LpxI_C"/>
</dbReference>
<dbReference type="OrthoDB" id="9789836at2"/>
<dbReference type="Pfam" id="PF06230">
    <property type="entry name" value="LpxI_C"/>
    <property type="match status" value="1"/>
</dbReference>
<gene>
    <name evidence="3" type="ORF">PbB2_03061</name>
</gene>
<dbReference type="PANTHER" id="PTHR39962">
    <property type="entry name" value="BLL4848 PROTEIN"/>
    <property type="match status" value="1"/>
</dbReference>
<protein>
    <submittedName>
        <fullName evidence="3">Uncharacterized protein</fullName>
    </submittedName>
</protein>
<feature type="domain" description="LpxI C-terminal" evidence="1">
    <location>
        <begin position="139"/>
        <end position="274"/>
    </location>
</feature>
<keyword evidence="4" id="KW-1185">Reference proteome</keyword>
<dbReference type="PANTHER" id="PTHR39962:SF1">
    <property type="entry name" value="LPXI FAMILY PROTEIN"/>
    <property type="match status" value="1"/>
</dbReference>
<evidence type="ECO:0000313" key="4">
    <source>
        <dbReference type="Proteomes" id="UP000245086"/>
    </source>
</evidence>
<accession>A0A2P2EEA0</accession>
<dbReference type="InterPro" id="IPR043167">
    <property type="entry name" value="LpxI_C_sf"/>
</dbReference>
<evidence type="ECO:0000259" key="1">
    <source>
        <dbReference type="Pfam" id="PF06230"/>
    </source>
</evidence>
<reference evidence="3 4" key="1">
    <citation type="journal article" date="2018" name="Genome Announc.">
        <title>Draft Genome Sequence of "Candidatus Phycosocius bacilliformis," an Alphaproteobacterial Ectosymbiont of the Hydrocarbon-Producing Green Alga Botryococcus braunii.</title>
        <authorList>
            <person name="Tanabe Y."/>
            <person name="Yamaguchi H."/>
            <person name="Watanabe M.M."/>
        </authorList>
    </citation>
    <scope>NUCLEOTIDE SEQUENCE [LARGE SCALE GENOMIC DNA]</scope>
    <source>
        <strain evidence="3 4">BOTRYCO-2</strain>
    </source>
</reference>
<organism evidence="3 4">
    <name type="scientific">Candidatus Phycosocius bacilliformis</name>
    <dbReference type="NCBI Taxonomy" id="1445552"/>
    <lineage>
        <taxon>Bacteria</taxon>
        <taxon>Pseudomonadati</taxon>
        <taxon>Pseudomonadota</taxon>
        <taxon>Alphaproteobacteria</taxon>
        <taxon>Caulobacterales</taxon>
        <taxon>Caulobacterales incertae sedis</taxon>
        <taxon>Candidatus Phycosocius</taxon>
    </lineage>
</organism>
<comment type="caution">
    <text evidence="3">The sequence shown here is derived from an EMBL/GenBank/DDBJ whole genome shotgun (WGS) entry which is preliminary data.</text>
</comment>
<feature type="domain" description="LpxI N-terminal" evidence="2">
    <location>
        <begin position="6"/>
        <end position="135"/>
    </location>
</feature>
<dbReference type="Proteomes" id="UP000245086">
    <property type="component" value="Unassembled WGS sequence"/>
</dbReference>
<dbReference type="Pfam" id="PF17930">
    <property type="entry name" value="LpxI_N"/>
    <property type="match status" value="1"/>
</dbReference>
<evidence type="ECO:0000259" key="2">
    <source>
        <dbReference type="Pfam" id="PF17930"/>
    </source>
</evidence>
<name>A0A2P2EEA0_9PROT</name>
<sequence>MTGFSKLGIIAGAGDLPVLLAQHCRDSGMPVHVSRIKGMTDPRLALFPGSECALANFGERIKALKADGVDALVFAGLVNRPDFSTLKPDLRGALALPRIMSEMRKGDDALLRAVLAEFEREGFAIVGTDEVLADLLAEEGLLAGKAPTEAHMEDVRKAMTIAAEIGRLDIGQGAVVVDGLVLAVEAQEGTDRMLARVHDLSTHIRGTRVERRGVLAKRPKPVQERRVDLPTIGVKTVEGASRAGLAGIVVEAGGALVIDRNNVIAAAEEAGLFVLGVTLDAPP</sequence>